<name>A0A6C0CXM8_9ZZZZ</name>
<dbReference type="AlphaFoldDB" id="A0A6C0CXM8"/>
<accession>A0A6C0CXM8</accession>
<evidence type="ECO:0000313" key="2">
    <source>
        <dbReference type="EMBL" id="QHT08922.1"/>
    </source>
</evidence>
<proteinExistence type="predicted"/>
<feature type="compositionally biased region" description="Acidic residues" evidence="1">
    <location>
        <begin position="482"/>
        <end position="499"/>
    </location>
</feature>
<reference evidence="2" key="1">
    <citation type="journal article" date="2020" name="Nature">
        <title>Giant virus diversity and host interactions through global metagenomics.</title>
        <authorList>
            <person name="Schulz F."/>
            <person name="Roux S."/>
            <person name="Paez-Espino D."/>
            <person name="Jungbluth S."/>
            <person name="Walsh D.A."/>
            <person name="Denef V.J."/>
            <person name="McMahon K.D."/>
            <person name="Konstantinidis K.T."/>
            <person name="Eloe-Fadrosh E.A."/>
            <person name="Kyrpides N.C."/>
            <person name="Woyke T."/>
        </authorList>
    </citation>
    <scope>NUCLEOTIDE SEQUENCE</scope>
    <source>
        <strain evidence="2">GVMAG-M-3300023109-53</strain>
    </source>
</reference>
<organism evidence="2">
    <name type="scientific">viral metagenome</name>
    <dbReference type="NCBI Taxonomy" id="1070528"/>
    <lineage>
        <taxon>unclassified sequences</taxon>
        <taxon>metagenomes</taxon>
        <taxon>organismal metagenomes</taxon>
    </lineage>
</organism>
<evidence type="ECO:0000256" key="1">
    <source>
        <dbReference type="SAM" id="MobiDB-lite"/>
    </source>
</evidence>
<dbReference type="EMBL" id="MN739503">
    <property type="protein sequence ID" value="QHT08922.1"/>
    <property type="molecule type" value="Genomic_DNA"/>
</dbReference>
<sequence>MNLFNIYLDTLNNQYKENFYLSMFFSHFSISSFNNKQFEEYSWKKIIKHKFFILKNFYFHSDIDDSTKDKIIEMFYQGQRKLFALYKFKHLLIHKFKKYKSEQIDLNFNELQENDKNNIILIHNKNKVLFNIFDLIKIICTSLSFECSFFSEPKLIKNPWDNSSFSLSNLYNIYFFIKKSTIEMPILLLRFFQSSFSLNNFKDENQFIIKQYIINNYKNLDNNKKYNYIKKMFEFYNNLVIQKDQIIIDPLFPVNKLISIFQIYIKTFLLSKFSYESDIRIKNKCKLKKMLKDFKKKQPLFGRRFVSTSINKLYCISELKYKYNHFFFTNCYIPPKEMIILNNKSFFIDSNPNLNHNYTIFPSLEHCNQFSSNTYHITGLHSFIKSVKFTEAQNKIIQSEFKPIFVKIKNDNQNQRIRCEEIPQSPFNVGTFLELISRMDNIQIQIERRHENSIIESEDESIDDDQTLVEQFDELQIHDTDSDIDSENSDEYMESDSEN</sequence>
<protein>
    <submittedName>
        <fullName evidence="2">Uncharacterized protein</fullName>
    </submittedName>
</protein>
<feature type="region of interest" description="Disordered" evidence="1">
    <location>
        <begin position="474"/>
        <end position="499"/>
    </location>
</feature>